<dbReference type="PANTHER" id="PTHR35191">
    <property type="entry name" value="PROPHAGE SIDE TAIL FIBER PROTEIN HOMOLOG STFQ-RELATED"/>
    <property type="match status" value="1"/>
</dbReference>
<accession>A0A7C9GIB3</accession>
<feature type="region of interest" description="Disordered" evidence="3">
    <location>
        <begin position="186"/>
        <end position="209"/>
    </location>
</feature>
<dbReference type="Pfam" id="PF07484">
    <property type="entry name" value="Collar"/>
    <property type="match status" value="1"/>
</dbReference>
<organism evidence="5 6">
    <name type="scientific">Photorhabdus khanii</name>
    <dbReference type="NCBI Taxonomy" id="1004150"/>
    <lineage>
        <taxon>Bacteria</taxon>
        <taxon>Pseudomonadati</taxon>
        <taxon>Pseudomonadota</taxon>
        <taxon>Gammaproteobacteria</taxon>
        <taxon>Enterobacterales</taxon>
        <taxon>Morganellaceae</taxon>
        <taxon>Photorhabdus</taxon>
    </lineage>
</organism>
<evidence type="ECO:0000259" key="4">
    <source>
        <dbReference type="Pfam" id="PF07484"/>
    </source>
</evidence>
<dbReference type="Pfam" id="PF03406">
    <property type="entry name" value="Phage_fiber_2"/>
    <property type="match status" value="2"/>
</dbReference>
<dbReference type="Proteomes" id="UP000481739">
    <property type="component" value="Unassembled WGS sequence"/>
</dbReference>
<feature type="domain" description="Phage tail collar" evidence="4">
    <location>
        <begin position="411"/>
        <end position="458"/>
    </location>
</feature>
<dbReference type="EMBL" id="WHZZ01000001">
    <property type="protein sequence ID" value="MQL46632.1"/>
    <property type="molecule type" value="Genomic_DNA"/>
</dbReference>
<dbReference type="RefSeq" id="WP_152961673.1">
    <property type="nucleotide sequence ID" value="NZ_CAWOZU010000011.1"/>
</dbReference>
<protein>
    <recommendedName>
        <fullName evidence="4">Phage tail collar domain-containing protein</fullName>
    </recommendedName>
</protein>
<dbReference type="InterPro" id="IPR005068">
    <property type="entry name" value="Phage_lambda_Stf-r2"/>
</dbReference>
<name>A0A7C9GIB3_9GAMM</name>
<comment type="subcellular location">
    <subcellularLocation>
        <location evidence="1">Virion</location>
    </subcellularLocation>
</comment>
<evidence type="ECO:0000313" key="5">
    <source>
        <dbReference type="EMBL" id="MQL46632.1"/>
    </source>
</evidence>
<dbReference type="PANTHER" id="PTHR35191:SF1">
    <property type="entry name" value="PROPHAGE SIDE TAIL FIBER PROTEIN HOMOLOG STFQ-RELATED"/>
    <property type="match status" value="1"/>
</dbReference>
<dbReference type="AlphaFoldDB" id="A0A7C9GIB3"/>
<sequence length="551" mass="58415">MAKNDFKAFATGENANTLSQEEYESLGFIEEGFKSGIARSEQLNKVWRQSSIIAAVIGKYIAEKTGEDVIDDGDLEKLVGQLDFALKQKITAEIPDASLTQKGISQLNNATNSDREDQAATPKAVNDVRKMVEGKLSSVADATLNQKGIVQLSSATDSANETLAATPKAVKGAYDFANTANVEAKNAHDEANRATDNANSRLAKNQNGADIPNKSEFIKNLGLVETVDLAKGAYPGLRSVNEIPSLGYNGAFQGKESINYAKGISIGDNDYGQIWVNSSGRLFAQFSNSNGSRPGGECAYMTDITPITEKANNAVPSSRKVNGKALTGDISLNAEDVGALQGINYFSDLPGTEYQGVFSAQKASYAKGVNFGIVNYDTGRIYVNASGDLYAHFLNGNGSISGGIVNTFPVGAPIAWPLLTPPDGYIMCTGRTFDKSLYPQLATAYPSGRVPDLRGEFIRGWAGDSNIDSRREILSLQGDAIRNITGSMGNPTTEGGGNASGVFSYSYSPGGRAEGAGGGSLSFTFDASRVVPTANENRPRNIALNYIVRAA</sequence>
<evidence type="ECO:0000256" key="1">
    <source>
        <dbReference type="ARBA" id="ARBA00004328"/>
    </source>
</evidence>
<evidence type="ECO:0000256" key="3">
    <source>
        <dbReference type="SAM" id="MobiDB-lite"/>
    </source>
</evidence>
<feature type="compositionally biased region" description="Polar residues" evidence="3">
    <location>
        <begin position="194"/>
        <end position="208"/>
    </location>
</feature>
<keyword evidence="2" id="KW-0945">Host-virus interaction</keyword>
<dbReference type="InterPro" id="IPR037053">
    <property type="entry name" value="Phage_tail_collar_dom_sf"/>
</dbReference>
<dbReference type="GO" id="GO:0046718">
    <property type="term" value="P:symbiont entry into host cell"/>
    <property type="evidence" value="ECO:0007669"/>
    <property type="project" value="InterPro"/>
</dbReference>
<dbReference type="SUPFAM" id="SSF88874">
    <property type="entry name" value="Receptor-binding domain of short tail fibre protein gp12"/>
    <property type="match status" value="1"/>
</dbReference>
<dbReference type="GO" id="GO:0019062">
    <property type="term" value="P:virion attachment to host cell"/>
    <property type="evidence" value="ECO:0007669"/>
    <property type="project" value="InterPro"/>
</dbReference>
<reference evidence="5 6" key="1">
    <citation type="journal article" date="2019" name="Nature">
        <title>A new antibiotic selectively kills Gram-negative pathogens.</title>
        <authorList>
            <person name="Imai Y."/>
            <person name="Meyer K.J."/>
            <person name="Iinishi A."/>
            <person name="Favre-Godal Q."/>
            <person name="Green R."/>
            <person name="Manuse S."/>
            <person name="Caboni M."/>
            <person name="Mori M."/>
            <person name="Niles S."/>
            <person name="Ghiglieri M."/>
            <person name="Honrao C."/>
            <person name="Ma X."/>
            <person name="Guo J.J."/>
            <person name="Makriyannis A."/>
            <person name="Linares-Otoya L."/>
            <person name="Boehringer N."/>
            <person name="Wuisan Z.G."/>
            <person name="Kaur H."/>
            <person name="Wu R."/>
            <person name="Mateus A."/>
            <person name="Typas A."/>
            <person name="Savitski M.M."/>
            <person name="Espinoza J.L."/>
            <person name="O'Rourke A."/>
            <person name="Nelson K.E."/>
            <person name="Hiller S."/>
            <person name="Noinaj N."/>
            <person name="Schaeberle T.F."/>
            <person name="D'Onofrio A."/>
            <person name="Lewis K."/>
        </authorList>
    </citation>
    <scope>NUCLEOTIDE SEQUENCE [LARGE SCALE GENOMIC DNA]</scope>
    <source>
        <strain evidence="5 6">HGB 1456</strain>
    </source>
</reference>
<dbReference type="Gene3D" id="3.90.1340.10">
    <property type="entry name" value="Phage tail collar domain"/>
    <property type="match status" value="1"/>
</dbReference>
<evidence type="ECO:0000313" key="6">
    <source>
        <dbReference type="Proteomes" id="UP000481739"/>
    </source>
</evidence>
<proteinExistence type="predicted"/>
<dbReference type="InterPro" id="IPR051934">
    <property type="entry name" value="Phage_Tail_Fiber_Structural"/>
</dbReference>
<gene>
    <name evidence="5" type="ORF">GEA64_00870</name>
</gene>
<comment type="caution">
    <text evidence="5">The sequence shown here is derived from an EMBL/GenBank/DDBJ whole genome shotgun (WGS) entry which is preliminary data.</text>
</comment>
<evidence type="ECO:0000256" key="2">
    <source>
        <dbReference type="ARBA" id="ARBA00022581"/>
    </source>
</evidence>
<dbReference type="InterPro" id="IPR011083">
    <property type="entry name" value="Phage_tail_collar_dom"/>
</dbReference>